<dbReference type="GO" id="GO:0034663">
    <property type="term" value="C:endoplasmic reticulum chaperone complex"/>
    <property type="evidence" value="ECO:0000318"/>
    <property type="project" value="GO_Central"/>
</dbReference>
<dbReference type="PANTHER" id="PTHR45639:SF3">
    <property type="entry name" value="HYPOXIA UP-REGULATED PROTEIN 1"/>
    <property type="match status" value="1"/>
</dbReference>
<keyword evidence="1" id="KW-0547">Nucleotide-binding</keyword>
<dbReference type="GO" id="GO:0005524">
    <property type="term" value="F:ATP binding"/>
    <property type="evidence" value="ECO:0007669"/>
    <property type="project" value="UniProtKB-KW"/>
</dbReference>
<sequence>MIFEFFIVFSWCAVFGIDLGDCYTKVSTASQRHLVLQAMNSYSKFLNPTIISIWNTSNPKHAQSYDEKHALDYNWGVADIVRMRCLRYPETCIRGIPILQNSTFAGDDIETFSAIYLKSIFESVNHAEDLHESVQNVISIPHSFGTSEKLLLQKAVSLTNLSVTKFVYHQSAIAKLYGIERSNTFADKELYTAFVDIGSKGTRISIYKFNSDNQSINIEEIAFAANENVGGNAIDQKLIDKIVKNHKIKFSKPKHYYFLLDEVKKAKEMLTLHDKQTFKFEQEENKPIMITITRNDLKEASKELIDVINQLSDKVLKECPVKVNTVEFVGGSTRLFFLPDIIKPKFDVDRISHSLNADAAISMGVTYFAAILFSEFSVKKVNFTEKIRNSFEIRVRDKEYKIFGEGTTQRTVPHIRCRITKNDLIKISSNGSDFLGFTVDVPEEMVVDLSFVMGHYLLPIPFKAVSGEGKEFEISIIKHKVDRKRYDSLIRSAVIRKMREKARNDLETQLFKVKNFLEKNKNQKIENAYKKVTEWLETVDQRTSANTINRVLQSLNNETLGLMNFIDPTHDRTI</sequence>
<dbReference type="EMBL" id="DS113592">
    <property type="protein sequence ID" value="EAY00693.1"/>
    <property type="molecule type" value="Genomic_DNA"/>
</dbReference>
<dbReference type="InterPro" id="IPR013126">
    <property type="entry name" value="Hsp_70_fam"/>
</dbReference>
<dbReference type="InterPro" id="IPR043129">
    <property type="entry name" value="ATPase_NBD"/>
</dbReference>
<keyword evidence="4" id="KW-0732">Signal</keyword>
<feature type="chain" id="PRO_5002643598" evidence="4">
    <location>
        <begin position="17"/>
        <end position="574"/>
    </location>
</feature>
<dbReference type="InParanoid" id="A2F329"/>
<dbReference type="GO" id="GO:0140662">
    <property type="term" value="F:ATP-dependent protein folding chaperone"/>
    <property type="evidence" value="ECO:0007669"/>
    <property type="project" value="InterPro"/>
</dbReference>
<keyword evidence="2" id="KW-0067">ATP-binding</keyword>
<dbReference type="Pfam" id="PF00012">
    <property type="entry name" value="HSP70"/>
    <property type="match status" value="1"/>
</dbReference>
<accession>A2F329</accession>
<dbReference type="eggNOG" id="KOG0103">
    <property type="taxonomic scope" value="Eukaryota"/>
</dbReference>
<name>A2F329_TRIV3</name>
<dbReference type="VEuPathDB" id="TrichDB:TVAG_189090"/>
<evidence type="ECO:0000256" key="1">
    <source>
        <dbReference type="ARBA" id="ARBA00022741"/>
    </source>
</evidence>
<keyword evidence="6" id="KW-1185">Reference proteome</keyword>
<evidence type="ECO:0000256" key="2">
    <source>
        <dbReference type="ARBA" id="ARBA00022840"/>
    </source>
</evidence>
<evidence type="ECO:0000256" key="4">
    <source>
        <dbReference type="SAM" id="SignalP"/>
    </source>
</evidence>
<dbReference type="Gene3D" id="3.90.640.10">
    <property type="entry name" value="Actin, Chain A, domain 4"/>
    <property type="match status" value="1"/>
</dbReference>
<organism evidence="5 6">
    <name type="scientific">Trichomonas vaginalis (strain ATCC PRA-98 / G3)</name>
    <dbReference type="NCBI Taxonomy" id="412133"/>
    <lineage>
        <taxon>Eukaryota</taxon>
        <taxon>Metamonada</taxon>
        <taxon>Parabasalia</taxon>
        <taxon>Trichomonadida</taxon>
        <taxon>Trichomonadidae</taxon>
        <taxon>Trichomonas</taxon>
    </lineage>
</organism>
<dbReference type="STRING" id="5722.A2F329"/>
<evidence type="ECO:0000313" key="6">
    <source>
        <dbReference type="Proteomes" id="UP000001542"/>
    </source>
</evidence>
<dbReference type="FunFam" id="3.90.640.10:FF:000070">
    <property type="entry name" value="DnaK protein"/>
    <property type="match status" value="1"/>
</dbReference>
<dbReference type="PRINTS" id="PR00301">
    <property type="entry name" value="HEATSHOCK70"/>
</dbReference>
<dbReference type="OrthoDB" id="10262720at2759"/>
<reference evidence="5" key="2">
    <citation type="journal article" date="2007" name="Science">
        <title>Draft genome sequence of the sexually transmitted pathogen Trichomonas vaginalis.</title>
        <authorList>
            <person name="Carlton J.M."/>
            <person name="Hirt R.P."/>
            <person name="Silva J.C."/>
            <person name="Delcher A.L."/>
            <person name="Schatz M."/>
            <person name="Zhao Q."/>
            <person name="Wortman J.R."/>
            <person name="Bidwell S.L."/>
            <person name="Alsmark U.C.M."/>
            <person name="Besteiro S."/>
            <person name="Sicheritz-Ponten T."/>
            <person name="Noel C.J."/>
            <person name="Dacks J.B."/>
            <person name="Foster P.G."/>
            <person name="Simillion C."/>
            <person name="Van de Peer Y."/>
            <person name="Miranda-Saavedra D."/>
            <person name="Barton G.J."/>
            <person name="Westrop G.D."/>
            <person name="Mueller S."/>
            <person name="Dessi D."/>
            <person name="Fiori P.L."/>
            <person name="Ren Q."/>
            <person name="Paulsen I."/>
            <person name="Zhang H."/>
            <person name="Bastida-Corcuera F.D."/>
            <person name="Simoes-Barbosa A."/>
            <person name="Brown M.T."/>
            <person name="Hayes R.D."/>
            <person name="Mukherjee M."/>
            <person name="Okumura C.Y."/>
            <person name="Schneider R."/>
            <person name="Smith A.J."/>
            <person name="Vanacova S."/>
            <person name="Villalvazo M."/>
            <person name="Haas B.J."/>
            <person name="Pertea M."/>
            <person name="Feldblyum T.V."/>
            <person name="Utterback T.R."/>
            <person name="Shu C.L."/>
            <person name="Osoegawa K."/>
            <person name="de Jong P.J."/>
            <person name="Hrdy I."/>
            <person name="Horvathova L."/>
            <person name="Zubacova Z."/>
            <person name="Dolezal P."/>
            <person name="Malik S.B."/>
            <person name="Logsdon J.M. Jr."/>
            <person name="Henze K."/>
            <person name="Gupta A."/>
            <person name="Wang C.C."/>
            <person name="Dunne R.L."/>
            <person name="Upcroft J.A."/>
            <person name="Upcroft P."/>
            <person name="White O."/>
            <person name="Salzberg S.L."/>
            <person name="Tang P."/>
            <person name="Chiu C.-H."/>
            <person name="Lee Y.-S."/>
            <person name="Embley T.M."/>
            <person name="Coombs G.H."/>
            <person name="Mottram J.C."/>
            <person name="Tachezy J."/>
            <person name="Fraser-Liggett C.M."/>
            <person name="Johnson P.J."/>
        </authorList>
    </citation>
    <scope>NUCLEOTIDE SEQUENCE [LARGE SCALE GENOMIC DNA]</scope>
    <source>
        <strain evidence="5">G3</strain>
    </source>
</reference>
<gene>
    <name evidence="5" type="ORF">TVAG_189090</name>
</gene>
<dbReference type="SMR" id="A2F329"/>
<dbReference type="GO" id="GO:0000774">
    <property type="term" value="F:adenyl-nucleotide exchange factor activity"/>
    <property type="evidence" value="ECO:0000318"/>
    <property type="project" value="GO_Central"/>
</dbReference>
<evidence type="ECO:0000313" key="5">
    <source>
        <dbReference type="EMBL" id="EAY00693.1"/>
    </source>
</evidence>
<evidence type="ECO:0000256" key="3">
    <source>
        <dbReference type="ARBA" id="ARBA00023186"/>
    </source>
</evidence>
<dbReference type="KEGG" id="tva:4758515"/>
<protein>
    <submittedName>
        <fullName evidence="5">DnaK protein</fullName>
    </submittedName>
</protein>
<dbReference type="RefSeq" id="XP_001313622.1">
    <property type="nucleotide sequence ID" value="XM_001313621.1"/>
</dbReference>
<proteinExistence type="predicted"/>
<dbReference type="AlphaFoldDB" id="A2F329"/>
<dbReference type="Proteomes" id="UP000001542">
    <property type="component" value="Unassembled WGS sequence"/>
</dbReference>
<dbReference type="SUPFAM" id="SSF53067">
    <property type="entry name" value="Actin-like ATPase domain"/>
    <property type="match status" value="2"/>
</dbReference>
<reference evidence="5" key="1">
    <citation type="submission" date="2006-10" db="EMBL/GenBank/DDBJ databases">
        <authorList>
            <person name="Amadeo P."/>
            <person name="Zhao Q."/>
            <person name="Wortman J."/>
            <person name="Fraser-Liggett C."/>
            <person name="Carlton J."/>
        </authorList>
    </citation>
    <scope>NUCLEOTIDE SEQUENCE</scope>
    <source>
        <strain evidence="5">G3</strain>
    </source>
</reference>
<dbReference type="VEuPathDB" id="TrichDB:TVAGG3_0762200"/>
<feature type="signal peptide" evidence="4">
    <location>
        <begin position="1"/>
        <end position="16"/>
    </location>
</feature>
<dbReference type="PANTHER" id="PTHR45639">
    <property type="entry name" value="HSC70CB, ISOFORM G-RELATED"/>
    <property type="match status" value="1"/>
</dbReference>
<dbReference type="Gene3D" id="3.30.420.40">
    <property type="match status" value="2"/>
</dbReference>
<keyword evidence="3" id="KW-0143">Chaperone</keyword>